<dbReference type="PROSITE" id="PS51450">
    <property type="entry name" value="LRR"/>
    <property type="match status" value="3"/>
</dbReference>
<dbReference type="Gene3D" id="3.80.10.10">
    <property type="entry name" value="Ribonuclease Inhibitor"/>
    <property type="match status" value="2"/>
</dbReference>
<protein>
    <submittedName>
        <fullName evidence="6">Uncharacterized protein</fullName>
    </submittedName>
</protein>
<dbReference type="EMBL" id="MRZV01000182">
    <property type="protein sequence ID" value="PIK56260.1"/>
    <property type="molecule type" value="Genomic_DNA"/>
</dbReference>
<keyword evidence="4" id="KW-0472">Membrane</keyword>
<keyword evidence="7" id="KW-1185">Reference proteome</keyword>
<dbReference type="OrthoDB" id="694479at2759"/>
<evidence type="ECO:0000256" key="2">
    <source>
        <dbReference type="ARBA" id="ARBA00022729"/>
    </source>
</evidence>
<dbReference type="Pfam" id="PF13855">
    <property type="entry name" value="LRR_8"/>
    <property type="match status" value="3"/>
</dbReference>
<dbReference type="STRING" id="307972.A0A2G8L7Z4"/>
<evidence type="ECO:0000313" key="6">
    <source>
        <dbReference type="EMBL" id="PIK56260.1"/>
    </source>
</evidence>
<dbReference type="SMART" id="SM00369">
    <property type="entry name" value="LRR_TYP"/>
    <property type="match status" value="7"/>
</dbReference>
<keyword evidence="1" id="KW-0433">Leucine-rich repeat</keyword>
<keyword evidence="4" id="KW-0812">Transmembrane</keyword>
<name>A0A2G8L7Z4_STIJA</name>
<proteinExistence type="predicted"/>
<keyword evidence="3" id="KW-0677">Repeat</keyword>
<dbReference type="InterPro" id="IPR032675">
    <property type="entry name" value="LRR_dom_sf"/>
</dbReference>
<feature type="signal peptide" evidence="5">
    <location>
        <begin position="1"/>
        <end position="15"/>
    </location>
</feature>
<dbReference type="Proteomes" id="UP000230750">
    <property type="component" value="Unassembled WGS sequence"/>
</dbReference>
<dbReference type="AlphaFoldDB" id="A0A2G8L7Z4"/>
<accession>A0A2G8L7Z4</accession>
<dbReference type="InterPro" id="IPR050328">
    <property type="entry name" value="Dev_Immune_Receptor"/>
</dbReference>
<dbReference type="PANTHER" id="PTHR24373">
    <property type="entry name" value="SLIT RELATED LEUCINE-RICH REPEAT NEURONAL PROTEIN"/>
    <property type="match status" value="1"/>
</dbReference>
<gene>
    <name evidence="6" type="ORF">BSL78_06843</name>
</gene>
<evidence type="ECO:0000256" key="1">
    <source>
        <dbReference type="ARBA" id="ARBA00022614"/>
    </source>
</evidence>
<keyword evidence="4" id="KW-1133">Transmembrane helix</keyword>
<dbReference type="InterPro" id="IPR001611">
    <property type="entry name" value="Leu-rich_rpt"/>
</dbReference>
<keyword evidence="2 5" id="KW-0732">Signal</keyword>
<organism evidence="6 7">
    <name type="scientific">Stichopus japonicus</name>
    <name type="common">Sea cucumber</name>
    <dbReference type="NCBI Taxonomy" id="307972"/>
    <lineage>
        <taxon>Eukaryota</taxon>
        <taxon>Metazoa</taxon>
        <taxon>Echinodermata</taxon>
        <taxon>Eleutherozoa</taxon>
        <taxon>Echinozoa</taxon>
        <taxon>Holothuroidea</taxon>
        <taxon>Aspidochirotacea</taxon>
        <taxon>Aspidochirotida</taxon>
        <taxon>Stichopodidae</taxon>
        <taxon>Apostichopus</taxon>
    </lineage>
</organism>
<dbReference type="GO" id="GO:0005615">
    <property type="term" value="C:extracellular space"/>
    <property type="evidence" value="ECO:0007669"/>
    <property type="project" value="TreeGrafter"/>
</dbReference>
<dbReference type="GO" id="GO:0031012">
    <property type="term" value="C:extracellular matrix"/>
    <property type="evidence" value="ECO:0007669"/>
    <property type="project" value="TreeGrafter"/>
</dbReference>
<dbReference type="SUPFAM" id="SSF52058">
    <property type="entry name" value="L domain-like"/>
    <property type="match status" value="1"/>
</dbReference>
<evidence type="ECO:0000256" key="3">
    <source>
        <dbReference type="ARBA" id="ARBA00022737"/>
    </source>
</evidence>
<feature type="transmembrane region" description="Helical" evidence="4">
    <location>
        <begin position="402"/>
        <end position="423"/>
    </location>
</feature>
<dbReference type="PANTHER" id="PTHR24373:SF370">
    <property type="entry name" value="FISH-LIPS, ISOFORM E"/>
    <property type="match status" value="1"/>
</dbReference>
<feature type="chain" id="PRO_5013883283" evidence="5">
    <location>
        <begin position="16"/>
        <end position="428"/>
    </location>
</feature>
<evidence type="ECO:0000256" key="4">
    <source>
        <dbReference type="SAM" id="Phobius"/>
    </source>
</evidence>
<comment type="caution">
    <text evidence="6">The sequence shown here is derived from an EMBL/GenBank/DDBJ whole genome shotgun (WGS) entry which is preliminary data.</text>
</comment>
<reference evidence="6 7" key="1">
    <citation type="journal article" date="2017" name="PLoS Biol.">
        <title>The sea cucumber genome provides insights into morphological evolution and visceral regeneration.</title>
        <authorList>
            <person name="Zhang X."/>
            <person name="Sun L."/>
            <person name="Yuan J."/>
            <person name="Sun Y."/>
            <person name="Gao Y."/>
            <person name="Zhang L."/>
            <person name="Li S."/>
            <person name="Dai H."/>
            <person name="Hamel J.F."/>
            <person name="Liu C."/>
            <person name="Yu Y."/>
            <person name="Liu S."/>
            <person name="Lin W."/>
            <person name="Guo K."/>
            <person name="Jin S."/>
            <person name="Xu P."/>
            <person name="Storey K.B."/>
            <person name="Huan P."/>
            <person name="Zhang T."/>
            <person name="Zhou Y."/>
            <person name="Zhang J."/>
            <person name="Lin C."/>
            <person name="Li X."/>
            <person name="Xing L."/>
            <person name="Huo D."/>
            <person name="Sun M."/>
            <person name="Wang L."/>
            <person name="Mercier A."/>
            <person name="Li F."/>
            <person name="Yang H."/>
            <person name="Xiang J."/>
        </authorList>
    </citation>
    <scope>NUCLEOTIDE SEQUENCE [LARGE SCALE GENOMIC DNA]</scope>
    <source>
        <strain evidence="6">Shaxun</strain>
        <tissue evidence="6">Muscle</tissue>
    </source>
</reference>
<sequence length="428" mass="48046">MTVVGLLIAIYVAICVPLSTPLTRTGERSITCQDVCEYDEWFRRARCHERNLQHIPTSTGCENAAMLEVHENNIQLIDQETVTGYRFVQTLDFSQNQISHIEPGAFVNVPHMKHLLLSNNALVTLRNRTFVGTERHLTRIYLDKNEVAIIEGAAFHGLNKVQHLDLGYNNIQSITAGHFLDMPGLEYLILGNNELASIENDTFHCLISLEVIALNNNKLTSIPNGLFHGLTTLKDIDLSHNQLNTLPTPSDVGLLTQLRYFLLADNYINESANIVPFFEQSVYLFVGGNPFECDCGFQKIQEWYFNQSIVVKQVLSSYGSLGCYFNGSYIDVTAALPSNSCPTDDGVLTPTTVKYTTNPVKTSTEELEEPKDSTVNPMQQKVITESLSSDSSLIDNLWKISMANLIICSVIMVNQLLFLTYVYRNRMS</sequence>
<evidence type="ECO:0000256" key="5">
    <source>
        <dbReference type="SAM" id="SignalP"/>
    </source>
</evidence>
<dbReference type="InterPro" id="IPR003591">
    <property type="entry name" value="Leu-rich_rpt_typical-subtyp"/>
</dbReference>
<evidence type="ECO:0000313" key="7">
    <source>
        <dbReference type="Proteomes" id="UP000230750"/>
    </source>
</evidence>